<dbReference type="InterPro" id="IPR037132">
    <property type="entry name" value="N_Gln_amidohydro_ab_roll_sf"/>
</dbReference>
<evidence type="ECO:0000256" key="4">
    <source>
        <dbReference type="ARBA" id="ARBA00021247"/>
    </source>
</evidence>
<dbReference type="PANTHER" id="PTHR13035">
    <property type="entry name" value="PROTEIN N-TERMINAL GLUTAMINE AMIDOHYDROLASE"/>
    <property type="match status" value="1"/>
</dbReference>
<dbReference type="EC" id="3.5.1.122" evidence="3"/>
<proteinExistence type="inferred from homology"/>
<comment type="subunit">
    <text evidence="2">Monomer.</text>
</comment>
<evidence type="ECO:0000256" key="3">
    <source>
        <dbReference type="ARBA" id="ARBA00012718"/>
    </source>
</evidence>
<dbReference type="InterPro" id="IPR023128">
    <property type="entry name" value="Prot_N_Gln_amidohydro_ab_roll"/>
</dbReference>
<dbReference type="Proteomes" id="UP000199663">
    <property type="component" value="Unassembled WGS sequence"/>
</dbReference>
<evidence type="ECO:0000313" key="9">
    <source>
        <dbReference type="EMBL" id="SDZ08258.1"/>
    </source>
</evidence>
<evidence type="ECO:0000256" key="5">
    <source>
        <dbReference type="ARBA" id="ARBA00022801"/>
    </source>
</evidence>
<keyword evidence="5" id="KW-0378">Hydrolase</keyword>
<organism evidence="9 10">
    <name type="scientific">Rhodonellum ikkaensis</name>
    <dbReference type="NCBI Taxonomy" id="336829"/>
    <lineage>
        <taxon>Bacteria</taxon>
        <taxon>Pseudomonadati</taxon>
        <taxon>Bacteroidota</taxon>
        <taxon>Cytophagia</taxon>
        <taxon>Cytophagales</taxon>
        <taxon>Cytophagaceae</taxon>
        <taxon>Rhodonellum</taxon>
    </lineage>
</organism>
<evidence type="ECO:0000256" key="7">
    <source>
        <dbReference type="ARBA" id="ARBA00048768"/>
    </source>
</evidence>
<dbReference type="Pfam" id="PF09764">
    <property type="entry name" value="Nt_Gln_amidase"/>
    <property type="match status" value="1"/>
</dbReference>
<dbReference type="Gene3D" id="3.10.620.10">
    <property type="entry name" value="Protein N-terminal glutamine amidohydrolase, alpha beta roll"/>
    <property type="match status" value="1"/>
</dbReference>
<feature type="domain" description="Protein N-terminal glutamine amidohydrolase alpha beta roll" evidence="8">
    <location>
        <begin position="8"/>
        <end position="167"/>
    </location>
</feature>
<dbReference type="EMBL" id="FNQC01000005">
    <property type="protein sequence ID" value="SDZ08258.1"/>
    <property type="molecule type" value="Genomic_DNA"/>
</dbReference>
<evidence type="ECO:0000256" key="2">
    <source>
        <dbReference type="ARBA" id="ARBA00011245"/>
    </source>
</evidence>
<dbReference type="PANTHER" id="PTHR13035:SF0">
    <property type="entry name" value="PROTEIN N-TERMINAL GLUTAMINE AMIDOHYDROLASE"/>
    <property type="match status" value="1"/>
</dbReference>
<reference evidence="9 10" key="1">
    <citation type="submission" date="2016-10" db="EMBL/GenBank/DDBJ databases">
        <authorList>
            <person name="Varghese N."/>
            <person name="Submissions S."/>
        </authorList>
    </citation>
    <scope>NUCLEOTIDE SEQUENCE [LARGE SCALE GENOMIC DNA]</scope>
    <source>
        <strain evidence="9 10">DSM 17997</strain>
    </source>
</reference>
<name>A0A1H3Q583_9BACT</name>
<comment type="caution">
    <text evidence="9">The sequence shown here is derived from an EMBL/GenBank/DDBJ whole genome shotgun (WGS) entry which is preliminary data.</text>
</comment>
<evidence type="ECO:0000313" key="10">
    <source>
        <dbReference type="Proteomes" id="UP000199663"/>
    </source>
</evidence>
<comment type="catalytic activity">
    <reaction evidence="7">
        <text>N-terminal L-glutaminyl-[protein] + H2O = N-terminal L-glutamyl-[protein] + NH4(+)</text>
        <dbReference type="Rhea" id="RHEA:50680"/>
        <dbReference type="Rhea" id="RHEA-COMP:12668"/>
        <dbReference type="Rhea" id="RHEA-COMP:12777"/>
        <dbReference type="ChEBI" id="CHEBI:15377"/>
        <dbReference type="ChEBI" id="CHEBI:28938"/>
        <dbReference type="ChEBI" id="CHEBI:64721"/>
        <dbReference type="ChEBI" id="CHEBI:64722"/>
        <dbReference type="EC" id="3.5.1.122"/>
    </reaction>
</comment>
<evidence type="ECO:0000256" key="6">
    <source>
        <dbReference type="ARBA" id="ARBA00029677"/>
    </source>
</evidence>
<accession>A0A1H3Q583</accession>
<evidence type="ECO:0000256" key="1">
    <source>
        <dbReference type="ARBA" id="ARBA00008985"/>
    </source>
</evidence>
<dbReference type="InterPro" id="IPR039733">
    <property type="entry name" value="NTAQ1"/>
</dbReference>
<protein>
    <recommendedName>
        <fullName evidence="4">Protein N-terminal glutamine amidohydrolase</fullName>
        <ecNumber evidence="3">3.5.1.122</ecNumber>
    </recommendedName>
    <alternativeName>
        <fullName evidence="6">Protein NH2-terminal glutamine deamidase</fullName>
    </alternativeName>
</protein>
<evidence type="ECO:0000259" key="8">
    <source>
        <dbReference type="Pfam" id="PF09764"/>
    </source>
</evidence>
<keyword evidence="10" id="KW-1185">Reference proteome</keyword>
<dbReference type="RefSeq" id="WP_019599643.1">
    <property type="nucleotide sequence ID" value="NZ_FNQC01000005.1"/>
</dbReference>
<comment type="similarity">
    <text evidence="1">Belongs to the NTAQ1 family.</text>
</comment>
<sequence length="177" mass="20889">MKIETFEYTENYCEENIWHLCQHPDLTDFSKKVLIVSNKSKNCPFLHQKSSIDQQAVWWDYHVILLASKGGVNLVYDFDSTLSLPSTLDDYLRLTFGEKSNWRASDFPAFKWIDALVYTQTFFSDRSHMKDLEGNWIFSPPHWPHIESAEKLPLSALMDFTETSQQRIYSLEEMENY</sequence>
<gene>
    <name evidence="9" type="ORF">SAMN05444412_105219</name>
</gene>